<dbReference type="AlphaFoldDB" id="A0A6C0BRA9"/>
<feature type="transmembrane region" description="Helical" evidence="1">
    <location>
        <begin position="319"/>
        <end position="341"/>
    </location>
</feature>
<keyword evidence="1" id="KW-0472">Membrane</keyword>
<accession>A0A6C0BRA9</accession>
<dbReference type="EMBL" id="MN739217">
    <property type="protein sequence ID" value="QHS94164.1"/>
    <property type="molecule type" value="Genomic_DNA"/>
</dbReference>
<keyword evidence="1" id="KW-1133">Transmembrane helix</keyword>
<reference evidence="2" key="1">
    <citation type="journal article" date="2020" name="Nature">
        <title>Giant virus diversity and host interactions through global metagenomics.</title>
        <authorList>
            <person name="Schulz F."/>
            <person name="Roux S."/>
            <person name="Paez-Espino D."/>
            <person name="Jungbluth S."/>
            <person name="Walsh D.A."/>
            <person name="Denef V.J."/>
            <person name="McMahon K.D."/>
            <person name="Konstantinidis K.T."/>
            <person name="Eloe-Fadrosh E.A."/>
            <person name="Kyrpides N.C."/>
            <person name="Woyke T."/>
        </authorList>
    </citation>
    <scope>NUCLEOTIDE SEQUENCE</scope>
    <source>
        <strain evidence="2">GVMAG-M-3300018416-26</strain>
    </source>
</reference>
<evidence type="ECO:0000256" key="1">
    <source>
        <dbReference type="SAM" id="Phobius"/>
    </source>
</evidence>
<name>A0A6C0BRA9_9ZZZZ</name>
<proteinExistence type="predicted"/>
<sequence length="351" mass="39978">MATANAWDYEEKRFWKKSDSPSTTTDGYEKLVENLTKITNSASGDVKQLIPAELIDFFSLEKFEAAFTISDKIDVANNIFTGAFTDETALWSQLTSSNNDTLKRYYERIRAIPEVQAGDNMLISHLATTAEQVVKYFTWSSILYTCMYAGSVSADKPPIHDKITLPARNASITLNTLPSGEDSDELRAIQYANGGTGSVFTATSIQPYNVSKIIDAIYEINDNMNIRNETYNTLVTQNISLNNTFENQDLIIGEKETMFNKHRSYVLTMMNKNTRINKLYNKKRFWFWVFLVVFLFYVFGMVSLLYTGSSNLLGMNAQLVGNVIVVLNTLIVVAILLYHVLHYFFKNKFFF</sequence>
<keyword evidence="1" id="KW-0812">Transmembrane</keyword>
<feature type="transmembrane region" description="Helical" evidence="1">
    <location>
        <begin position="285"/>
        <end position="307"/>
    </location>
</feature>
<evidence type="ECO:0000313" key="2">
    <source>
        <dbReference type="EMBL" id="QHS94164.1"/>
    </source>
</evidence>
<organism evidence="2">
    <name type="scientific">viral metagenome</name>
    <dbReference type="NCBI Taxonomy" id="1070528"/>
    <lineage>
        <taxon>unclassified sequences</taxon>
        <taxon>metagenomes</taxon>
        <taxon>organismal metagenomes</taxon>
    </lineage>
</organism>
<protein>
    <submittedName>
        <fullName evidence="2">Uncharacterized protein</fullName>
    </submittedName>
</protein>